<dbReference type="RefSeq" id="XP_067176472.1">
    <property type="nucleotide sequence ID" value="XM_067319193.1"/>
</dbReference>
<keyword evidence="2" id="KW-1185">Reference proteome</keyword>
<dbReference type="Proteomes" id="UP000673552">
    <property type="component" value="Unassembled WGS sequence"/>
</dbReference>
<dbReference type="KEGG" id="lmat:92511705"/>
<evidence type="ECO:0000313" key="2">
    <source>
        <dbReference type="Proteomes" id="UP000673552"/>
    </source>
</evidence>
<proteinExistence type="predicted"/>
<sequence length="166" mass="17695">MSRSVCWHEVPVSLRISAEAAHWTQPLSDHPRCTNSTAERHHCQLASSLPLDARSAQHILVFGARGVYVHAAPLHITFTDVSPNRAGAATISMANLATAPIETTTEQPMREATVPNAVENFAPPPAPSVDTAKAGAVETPAMQVAGNGEEWTDAVDEEAMAFFGDE</sequence>
<evidence type="ECO:0000313" key="1">
    <source>
        <dbReference type="EMBL" id="KAG5471498.1"/>
    </source>
</evidence>
<protein>
    <submittedName>
        <fullName evidence="1">Uncharacterized protein</fullName>
    </submittedName>
</protein>
<dbReference type="GeneID" id="92511705"/>
<dbReference type="AlphaFoldDB" id="A0A836GXC9"/>
<reference evidence="2" key="1">
    <citation type="journal article" date="2021" name="Microbiol. Resour. Announc.">
        <title>LGAAP: Leishmaniinae Genome Assembly and Annotation Pipeline.</title>
        <authorList>
            <person name="Almutairi H."/>
            <person name="Urbaniak M.D."/>
            <person name="Bates M.D."/>
            <person name="Jariyapan N."/>
            <person name="Kwakye-Nuako G."/>
            <person name="Thomaz-Soccol V."/>
            <person name="Al-Salem W.S."/>
            <person name="Dillon R.J."/>
            <person name="Bates P.A."/>
            <person name="Gatherer D."/>
        </authorList>
    </citation>
    <scope>NUCLEOTIDE SEQUENCE [LARGE SCALE GENOMIC DNA]</scope>
</reference>
<dbReference type="EMBL" id="JAFEUZ010000031">
    <property type="protein sequence ID" value="KAG5471498.1"/>
    <property type="molecule type" value="Genomic_DNA"/>
</dbReference>
<name>A0A836GXC9_9TRYP</name>
<organism evidence="1 2">
    <name type="scientific">Leishmania martiniquensis</name>
    <dbReference type="NCBI Taxonomy" id="1580590"/>
    <lineage>
        <taxon>Eukaryota</taxon>
        <taxon>Discoba</taxon>
        <taxon>Euglenozoa</taxon>
        <taxon>Kinetoplastea</taxon>
        <taxon>Metakinetoplastina</taxon>
        <taxon>Trypanosomatida</taxon>
        <taxon>Trypanosomatidae</taxon>
        <taxon>Leishmaniinae</taxon>
        <taxon>Leishmania</taxon>
    </lineage>
</organism>
<accession>A0A836GXC9</accession>
<reference evidence="2" key="2">
    <citation type="journal article" date="2021" name="Sci. Data">
        <title>Chromosome-scale genome sequencing, assembly and annotation of six genomes from subfamily Leishmaniinae.</title>
        <authorList>
            <person name="Almutairi H."/>
            <person name="Urbaniak M.D."/>
            <person name="Bates M.D."/>
            <person name="Jariyapan N."/>
            <person name="Kwakye-Nuako G."/>
            <person name="Thomaz Soccol V."/>
            <person name="Al-Salem W.S."/>
            <person name="Dillon R.J."/>
            <person name="Bates P.A."/>
            <person name="Gatherer D."/>
        </authorList>
    </citation>
    <scope>NUCLEOTIDE SEQUENCE [LARGE SCALE GENOMIC DNA]</scope>
</reference>
<gene>
    <name evidence="1" type="ORF">LSCM1_01591</name>
</gene>
<dbReference type="OrthoDB" id="260823at2759"/>
<comment type="caution">
    <text evidence="1">The sequence shown here is derived from an EMBL/GenBank/DDBJ whole genome shotgun (WGS) entry which is preliminary data.</text>
</comment>